<keyword evidence="3" id="KW-0539">Nucleus</keyword>
<gene>
    <name evidence="5" type="ORF">VIN7_6532</name>
</gene>
<feature type="region of interest" description="Disordered" evidence="4">
    <location>
        <begin position="1"/>
        <end position="72"/>
    </location>
</feature>
<feature type="compositionally biased region" description="Polar residues" evidence="4">
    <location>
        <begin position="48"/>
        <end position="66"/>
    </location>
</feature>
<evidence type="ECO:0000256" key="3">
    <source>
        <dbReference type="ARBA" id="ARBA00023242"/>
    </source>
</evidence>
<feature type="compositionally biased region" description="Basic and acidic residues" evidence="4">
    <location>
        <begin position="33"/>
        <end position="46"/>
    </location>
</feature>
<name>H0GTF4_SACCK</name>
<dbReference type="OrthoDB" id="417678at2759"/>
<dbReference type="InterPro" id="IPR007858">
    <property type="entry name" value="Dpy-30_motif"/>
</dbReference>
<comment type="caution">
    <text evidence="5">The sequence shown here is derived from an EMBL/GenBank/DDBJ whole genome shotgun (WGS) entry which is preliminary data.</text>
</comment>
<evidence type="ECO:0000256" key="1">
    <source>
        <dbReference type="ARBA" id="ARBA00004123"/>
    </source>
</evidence>
<keyword evidence="6" id="KW-1185">Reference proteome</keyword>
<evidence type="ECO:0000256" key="2">
    <source>
        <dbReference type="ARBA" id="ARBA00010849"/>
    </source>
</evidence>
<dbReference type="Gene3D" id="1.20.890.10">
    <property type="entry name" value="cAMP-dependent protein kinase regulatory subunit, dimerization-anchoring domain"/>
    <property type="match status" value="1"/>
</dbReference>
<comment type="subcellular location">
    <subcellularLocation>
        <location evidence="1">Nucleus</location>
    </subcellularLocation>
</comment>
<proteinExistence type="inferred from homology"/>
<dbReference type="EMBL" id="AGVY01000185">
    <property type="protein sequence ID" value="EHN02868.1"/>
    <property type="molecule type" value="Genomic_DNA"/>
</dbReference>
<evidence type="ECO:0000256" key="4">
    <source>
        <dbReference type="SAM" id="MobiDB-lite"/>
    </source>
</evidence>
<dbReference type="PhylomeDB" id="H0GTF4"/>
<comment type="similarity">
    <text evidence="2">Belongs to the dpy-30 family.</text>
</comment>
<dbReference type="HOGENOM" id="CLU_1526376_0_0_1"/>
<feature type="compositionally biased region" description="Basic and acidic residues" evidence="4">
    <location>
        <begin position="1"/>
        <end position="10"/>
    </location>
</feature>
<reference evidence="5 6" key="1">
    <citation type="journal article" date="2012" name="FEMS Yeast Res.">
        <title>The genome sequence of the wine yeast VIN7 reveals an allotriploid hybrid genome with Saccharomyces cerevisiae and Saccharomyces kudriavzevii origins.</title>
        <authorList>
            <person name="Borneman A.R."/>
            <person name="Desany B.A."/>
            <person name="Riches D."/>
            <person name="Affourtit J.P."/>
            <person name="Forgan A.H."/>
            <person name="Pretorius I.S."/>
            <person name="Egholm M."/>
            <person name="Chambers P.J."/>
        </authorList>
    </citation>
    <scope>NUCLEOTIDE SEQUENCE [LARGE SCALE GENOMIC DNA]</scope>
    <source>
        <strain evidence="5 6">VIN7</strain>
    </source>
</reference>
<accession>H0GTF4</accession>
<dbReference type="Pfam" id="PF05186">
    <property type="entry name" value="Dpy-30"/>
    <property type="match status" value="1"/>
</dbReference>
<dbReference type="CDD" id="cd22965">
    <property type="entry name" value="DD_DPY30_SDC1"/>
    <property type="match status" value="1"/>
</dbReference>
<protein>
    <submittedName>
        <fullName evidence="5">Sdc1p</fullName>
    </submittedName>
</protein>
<dbReference type="GO" id="GO:0005634">
    <property type="term" value="C:nucleus"/>
    <property type="evidence" value="ECO:0007669"/>
    <property type="project" value="UniProtKB-SubCell"/>
</dbReference>
<sequence length="173" mass="18967">MNGNESEAHHNKATISMVGDASHNNVSPAEQNLGKENDDHDNRDYDSFDTTHSNRPDTLQRSSVSPLPTKELKNVKGFANQNIKLEESSNTSLILEEPSESKASKLENVDLAATVGGSQTRRYLNAKVTPHLLAGMRLIAVEQPDDPLRVLGEYLIEQSKIRKSGESESNVSA</sequence>
<evidence type="ECO:0000313" key="5">
    <source>
        <dbReference type="EMBL" id="EHN02868.1"/>
    </source>
</evidence>
<organism evidence="5 6">
    <name type="scientific">Saccharomyces cerevisiae x Saccharomyces kudriavzevii (strain VIN7)</name>
    <name type="common">Yeast</name>
    <dbReference type="NCBI Taxonomy" id="1095631"/>
    <lineage>
        <taxon>Eukaryota</taxon>
        <taxon>Fungi</taxon>
        <taxon>Dikarya</taxon>
        <taxon>Ascomycota</taxon>
        <taxon>Saccharomycotina</taxon>
        <taxon>Saccharomycetes</taxon>
        <taxon>Saccharomycetales</taxon>
        <taxon>Saccharomycetaceae</taxon>
        <taxon>Saccharomyces</taxon>
    </lineage>
</organism>
<dbReference type="AlphaFoldDB" id="H0GTF4"/>
<dbReference type="Proteomes" id="UP000009009">
    <property type="component" value="Unassembled WGS sequence"/>
</dbReference>
<dbReference type="InterPro" id="IPR049629">
    <property type="entry name" value="DPY30_SDC1_DD"/>
</dbReference>
<evidence type="ECO:0000313" key="6">
    <source>
        <dbReference type="Proteomes" id="UP000009009"/>
    </source>
</evidence>